<protein>
    <submittedName>
        <fullName evidence="3">Uncharacterized protein</fullName>
    </submittedName>
</protein>
<feature type="transmembrane region" description="Helical" evidence="1">
    <location>
        <begin position="25"/>
        <end position="43"/>
    </location>
</feature>
<reference evidence="5" key="3">
    <citation type="submission" date="2016-11" db="EMBL/GenBank/DDBJ databases">
        <authorList>
            <person name="Jaros S."/>
            <person name="Januszkiewicz K."/>
            <person name="Wedrychowicz H."/>
        </authorList>
    </citation>
    <scope>NUCLEOTIDE SEQUENCE [LARGE SCALE GENOMIC DNA]</scope>
    <source>
        <strain evidence="5">DSM 1682</strain>
    </source>
</reference>
<keyword evidence="1" id="KW-1133">Transmembrane helix</keyword>
<reference evidence="4" key="2">
    <citation type="submission" date="2016-01" db="EMBL/GenBank/DDBJ databases">
        <authorList>
            <person name="Poehlein A."/>
            <person name="Schlien K."/>
            <person name="Gottschalk G."/>
            <person name="Buckel W."/>
            <person name="Daniel R."/>
        </authorList>
    </citation>
    <scope>NUCLEOTIDE SEQUENCE [LARGE SCALE GENOMIC DNA]</scope>
    <source>
        <strain evidence="4">X2</strain>
    </source>
</reference>
<accession>A0A0X8V9B1</accession>
<dbReference type="RefSeq" id="WP_066048191.1">
    <property type="nucleotide sequence ID" value="NZ_CP014223.1"/>
</dbReference>
<dbReference type="EMBL" id="CP014223">
    <property type="protein sequence ID" value="AMJ40476.1"/>
    <property type="molecule type" value="Genomic_DNA"/>
</dbReference>
<gene>
    <name evidence="2" type="ORF">CPRO_08760</name>
    <name evidence="3" type="ORF">SAMN02745151_00607</name>
</gene>
<dbReference type="KEGG" id="cpro:CPRO_08760"/>
<dbReference type="EMBL" id="FQUA01000002">
    <property type="protein sequence ID" value="SHE41082.1"/>
    <property type="molecule type" value="Genomic_DNA"/>
</dbReference>
<reference evidence="3" key="4">
    <citation type="submission" date="2016-11" db="EMBL/GenBank/DDBJ databases">
        <authorList>
            <person name="Varghese N."/>
            <person name="Submissions S."/>
        </authorList>
    </citation>
    <scope>NUCLEOTIDE SEQUENCE</scope>
    <source>
        <strain evidence="3">DSM 1682</strain>
    </source>
</reference>
<keyword evidence="4" id="KW-1185">Reference proteome</keyword>
<dbReference type="AlphaFoldDB" id="A0A0X8V9B1"/>
<sequence>MYFIITALAAILTTIVWRSISEDKFQLSILCLIYWGATLMWFVDHVVAYLTEGGAFLEISMDATLLGITVVVCGFFVWILIAVVKNLKEAPRKNLWLRNGR</sequence>
<dbReference type="Proteomes" id="UP000184204">
    <property type="component" value="Unassembled WGS sequence"/>
</dbReference>
<keyword evidence="1" id="KW-0472">Membrane</keyword>
<evidence type="ECO:0000313" key="5">
    <source>
        <dbReference type="Proteomes" id="UP000184204"/>
    </source>
</evidence>
<reference evidence="2 4" key="1">
    <citation type="journal article" date="2016" name="Genome Announc.">
        <title>Complete Genome Sequence of the Amino Acid-Fermenting Clostridium propionicum X2 (DSM 1682).</title>
        <authorList>
            <person name="Poehlein A."/>
            <person name="Schlien K."/>
            <person name="Chowdhury N.P."/>
            <person name="Gottschalk G."/>
            <person name="Buckel W."/>
            <person name="Daniel R."/>
        </authorList>
    </citation>
    <scope>NUCLEOTIDE SEQUENCE [LARGE SCALE GENOMIC DNA]</scope>
    <source>
        <strain evidence="2 4">X2</strain>
    </source>
</reference>
<organism evidence="3 5">
    <name type="scientific">Anaerotignum propionicum DSM 1682</name>
    <dbReference type="NCBI Taxonomy" id="991789"/>
    <lineage>
        <taxon>Bacteria</taxon>
        <taxon>Bacillati</taxon>
        <taxon>Bacillota</taxon>
        <taxon>Clostridia</taxon>
        <taxon>Lachnospirales</taxon>
        <taxon>Anaerotignaceae</taxon>
        <taxon>Anaerotignum</taxon>
    </lineage>
</organism>
<name>A0A0X8V9B1_ANAPI</name>
<evidence type="ECO:0000313" key="4">
    <source>
        <dbReference type="Proteomes" id="UP000068026"/>
    </source>
</evidence>
<proteinExistence type="predicted"/>
<dbReference type="OrthoDB" id="1770912at2"/>
<feature type="transmembrane region" description="Helical" evidence="1">
    <location>
        <begin position="63"/>
        <end position="84"/>
    </location>
</feature>
<evidence type="ECO:0000313" key="3">
    <source>
        <dbReference type="EMBL" id="SHE41082.1"/>
    </source>
</evidence>
<evidence type="ECO:0000313" key="2">
    <source>
        <dbReference type="EMBL" id="AMJ40476.1"/>
    </source>
</evidence>
<keyword evidence="1" id="KW-0812">Transmembrane</keyword>
<evidence type="ECO:0000256" key="1">
    <source>
        <dbReference type="SAM" id="Phobius"/>
    </source>
</evidence>
<dbReference type="Proteomes" id="UP000068026">
    <property type="component" value="Chromosome"/>
</dbReference>